<keyword evidence="2" id="KW-0472">Membrane</keyword>
<dbReference type="GeneID" id="106467259"/>
<keyword evidence="3" id="KW-1185">Reference proteome</keyword>
<dbReference type="RefSeq" id="XP_013783042.1">
    <property type="nucleotide sequence ID" value="XM_013927588.2"/>
</dbReference>
<protein>
    <submittedName>
        <fullName evidence="4 5">Receptor-binding cancer antigen expressed on SiSo cells-like</fullName>
    </submittedName>
</protein>
<dbReference type="Proteomes" id="UP000694941">
    <property type="component" value="Unplaced"/>
</dbReference>
<evidence type="ECO:0000313" key="3">
    <source>
        <dbReference type="Proteomes" id="UP000694941"/>
    </source>
</evidence>
<feature type="region of interest" description="Disordered" evidence="1">
    <location>
        <begin position="167"/>
        <end position="212"/>
    </location>
</feature>
<sequence length="212" mass="24592">MNSTVMTVLKALLAKFGRIFLVIFGVVRRAFCCFKRRRRHSDTVLPVTVNSKHQSSPLNLQAPELQSWEVWEDDMPNSVRVERNASTSGFTDQEHDVDFFKDMTPEITKPKRLLVRKPETESSKFQGLSSRLAMDTKGLVIQNSELGELEDDIESWEDVMASEDVWESDSVLKESRQAERERKLQEHQRRKQEREVKRASKQDLNLNAIKLS</sequence>
<proteinExistence type="predicted"/>
<organism evidence="3 4">
    <name type="scientific">Limulus polyphemus</name>
    <name type="common">Atlantic horseshoe crab</name>
    <dbReference type="NCBI Taxonomy" id="6850"/>
    <lineage>
        <taxon>Eukaryota</taxon>
        <taxon>Metazoa</taxon>
        <taxon>Ecdysozoa</taxon>
        <taxon>Arthropoda</taxon>
        <taxon>Chelicerata</taxon>
        <taxon>Merostomata</taxon>
        <taxon>Xiphosura</taxon>
        <taxon>Limulidae</taxon>
        <taxon>Limulus</taxon>
    </lineage>
</organism>
<dbReference type="InterPro" id="IPR017025">
    <property type="entry name" value="Cancer-assoc_antigen_RCAS1"/>
</dbReference>
<dbReference type="PANTHER" id="PTHR15208:SF2">
    <property type="entry name" value="RECEPTOR-BINDING CANCER ANTIGEN EXPRESSED ON SISO CELLS"/>
    <property type="match status" value="1"/>
</dbReference>
<gene>
    <name evidence="4 5" type="primary">LOC106467259</name>
</gene>
<reference evidence="4 5" key="1">
    <citation type="submission" date="2025-05" db="UniProtKB">
        <authorList>
            <consortium name="RefSeq"/>
        </authorList>
    </citation>
    <scope>IDENTIFICATION</scope>
    <source>
        <tissue evidence="4 5">Muscle</tissue>
    </source>
</reference>
<name>A0ABM1BJ56_LIMPO</name>
<feature type="transmembrane region" description="Helical" evidence="2">
    <location>
        <begin position="12"/>
        <end position="31"/>
    </location>
</feature>
<evidence type="ECO:0000313" key="5">
    <source>
        <dbReference type="RefSeq" id="XP_022251101.1"/>
    </source>
</evidence>
<dbReference type="PIRSF" id="PIRSF034247">
    <property type="entry name" value="RCAS1"/>
    <property type="match status" value="1"/>
</dbReference>
<evidence type="ECO:0000256" key="1">
    <source>
        <dbReference type="SAM" id="MobiDB-lite"/>
    </source>
</evidence>
<evidence type="ECO:0000256" key="2">
    <source>
        <dbReference type="SAM" id="Phobius"/>
    </source>
</evidence>
<feature type="compositionally biased region" description="Basic and acidic residues" evidence="1">
    <location>
        <begin position="170"/>
        <end position="201"/>
    </location>
</feature>
<evidence type="ECO:0000313" key="4">
    <source>
        <dbReference type="RefSeq" id="XP_013783042.1"/>
    </source>
</evidence>
<dbReference type="RefSeq" id="XP_022251101.1">
    <property type="nucleotide sequence ID" value="XM_022395393.1"/>
</dbReference>
<keyword evidence="2" id="KW-0812">Transmembrane</keyword>
<keyword evidence="2" id="KW-1133">Transmembrane helix</keyword>
<accession>A0ABM1BJ56</accession>
<dbReference type="PANTHER" id="PTHR15208">
    <property type="entry name" value="RECEPTOR-BINDING CANCER ANTIGEN EXPRESSED ON SISO CELLS CANCER ASSOCIATED SURFACE ANTIGEN RCAS1 ESTROGEN RECEPTOR-BINDING FRAGMENT- ASSOCIATED GENE 9 PROTEIN"/>
    <property type="match status" value="1"/>
</dbReference>